<dbReference type="RefSeq" id="WP_371843099.1">
    <property type="nucleotide sequence ID" value="NZ_JBGMEL010000005.1"/>
</dbReference>
<comment type="caution">
    <text evidence="2">The sequence shown here is derived from an EMBL/GenBank/DDBJ whole genome shotgun (WGS) entry which is preliminary data.</text>
</comment>
<reference evidence="2 3" key="1">
    <citation type="submission" date="2024-08" db="EMBL/GenBank/DDBJ databases">
        <authorList>
            <person name="Ishaq N."/>
        </authorList>
    </citation>
    <scope>NUCLEOTIDE SEQUENCE [LARGE SCALE GENOMIC DNA]</scope>
    <source>
        <strain evidence="2 3">JCM 30400</strain>
    </source>
</reference>
<protein>
    <submittedName>
        <fullName evidence="2">Uncharacterized protein</fullName>
    </submittedName>
</protein>
<dbReference type="EMBL" id="JBGMEL010000005">
    <property type="protein sequence ID" value="MFA0790304.1"/>
    <property type="molecule type" value="Genomic_DNA"/>
</dbReference>
<proteinExistence type="predicted"/>
<feature type="compositionally biased region" description="Acidic residues" evidence="1">
    <location>
        <begin position="282"/>
        <end position="291"/>
    </location>
</feature>
<organism evidence="2 3">
    <name type="scientific">Microbulbifer echini</name>
    <dbReference type="NCBI Taxonomy" id="1529067"/>
    <lineage>
        <taxon>Bacteria</taxon>
        <taxon>Pseudomonadati</taxon>
        <taxon>Pseudomonadota</taxon>
        <taxon>Gammaproteobacteria</taxon>
        <taxon>Cellvibrionales</taxon>
        <taxon>Microbulbiferaceae</taxon>
        <taxon>Microbulbifer</taxon>
    </lineage>
</organism>
<feature type="compositionally biased region" description="Basic and acidic residues" evidence="1">
    <location>
        <begin position="116"/>
        <end position="126"/>
    </location>
</feature>
<accession>A0ABV4NM76</accession>
<evidence type="ECO:0000313" key="2">
    <source>
        <dbReference type="EMBL" id="MFA0790304.1"/>
    </source>
</evidence>
<feature type="compositionally biased region" description="Low complexity" evidence="1">
    <location>
        <begin position="35"/>
        <end position="99"/>
    </location>
</feature>
<dbReference type="Proteomes" id="UP001569414">
    <property type="component" value="Unassembled WGS sequence"/>
</dbReference>
<gene>
    <name evidence="2" type="ORF">ACCI51_07080</name>
</gene>
<keyword evidence="3" id="KW-1185">Reference proteome</keyword>
<dbReference type="PROSITE" id="PS51257">
    <property type="entry name" value="PROKAR_LIPOPROTEIN"/>
    <property type="match status" value="1"/>
</dbReference>
<evidence type="ECO:0000313" key="3">
    <source>
        <dbReference type="Proteomes" id="UP001569414"/>
    </source>
</evidence>
<evidence type="ECO:0000256" key="1">
    <source>
        <dbReference type="SAM" id="MobiDB-lite"/>
    </source>
</evidence>
<name>A0ABV4NM76_9GAMM</name>
<feature type="compositionally biased region" description="Low complexity" evidence="1">
    <location>
        <begin position="181"/>
        <end position="207"/>
    </location>
</feature>
<feature type="compositionally biased region" description="Acidic residues" evidence="1">
    <location>
        <begin position="168"/>
        <end position="180"/>
    </location>
</feature>
<feature type="compositionally biased region" description="Polar residues" evidence="1">
    <location>
        <begin position="100"/>
        <end position="113"/>
    </location>
</feature>
<feature type="compositionally biased region" description="Basic and acidic residues" evidence="1">
    <location>
        <begin position="229"/>
        <end position="240"/>
    </location>
</feature>
<feature type="region of interest" description="Disordered" evidence="1">
    <location>
        <begin position="33"/>
        <end position="349"/>
    </location>
</feature>
<sequence>MTTRKAVRKSHRQGISWHTLFSIAVLASVVAGCKSQQTQSQPPAAPSMPSSSSQSQSQSQSQSSASSSSSAQSSSQSQSTSSSNRQSSSRSSSQPSANMPTAQRESQQNSGTASSEKQRSSRERSAGENMPEADSRSRSPSSPTYSDAQQSAEEQRMPPDPSSGEEGTPPEDIDFSEEEQAASASSASSSSSSNSSSSSASSSSASAGGQPGDSAARAGSAPNESPRSTAERVADLEGRFESTMVSYDGMILRERDYVRNRPGSTAGEAEEEAMDEAPPGESLEDLIESAEAEIPAPPGSGSPSGRGPQQNNSSGQVTGPGLPAKGRQGEYNHSGSQPVVPADIPSGTDDDVVARQIREAATRESDPELREKLWEEYRKYKNATK</sequence>